<gene>
    <name evidence="2" type="ORF">A8C56_12330</name>
</gene>
<dbReference type="Proteomes" id="UP000077667">
    <property type="component" value="Chromosome"/>
</dbReference>
<evidence type="ECO:0000259" key="1">
    <source>
        <dbReference type="Pfam" id="PF20285"/>
    </source>
</evidence>
<keyword evidence="3" id="KW-1185">Reference proteome</keyword>
<organism evidence="2 3">
    <name type="scientific">Niabella ginsenosidivorans</name>
    <dbReference type="NCBI Taxonomy" id="1176587"/>
    <lineage>
        <taxon>Bacteria</taxon>
        <taxon>Pseudomonadati</taxon>
        <taxon>Bacteroidota</taxon>
        <taxon>Chitinophagia</taxon>
        <taxon>Chitinophagales</taxon>
        <taxon>Chitinophagaceae</taxon>
        <taxon>Niabella</taxon>
    </lineage>
</organism>
<evidence type="ECO:0000313" key="2">
    <source>
        <dbReference type="EMBL" id="ANH81663.1"/>
    </source>
</evidence>
<dbReference type="STRING" id="1176587.A8C56_12330"/>
<dbReference type="KEGG" id="nia:A8C56_12330"/>
<dbReference type="OrthoDB" id="9088658at2"/>
<dbReference type="Pfam" id="PF20285">
    <property type="entry name" value="CTD9"/>
    <property type="match status" value="1"/>
</dbReference>
<dbReference type="EMBL" id="CP015772">
    <property type="protein sequence ID" value="ANH81663.1"/>
    <property type="molecule type" value="Genomic_DNA"/>
</dbReference>
<dbReference type="InterPro" id="IPR046911">
    <property type="entry name" value="ABC-3C_CTD9"/>
</dbReference>
<proteinExistence type="predicted"/>
<dbReference type="RefSeq" id="WP_067756402.1">
    <property type="nucleotide sequence ID" value="NZ_CP015772.1"/>
</dbReference>
<sequence>MAIENQVEVKDTQIGGDLTGRDKIVLDFSTKQAQSAYLKNLYEKFEKEKQDNPDFKEICEDLNYFTTQNGKEEIIGLKNKLEAGKRQELIKYATEVKERFHKKLIATSQYSLVAQDINIHILAKVKTAFVMEVYSMIIEGQSPNVINLLIRERIINPVMQELGINIFKYTEEDIMGMIFFLTGNCHIKWTR</sequence>
<name>A0A1A9I2A6_9BACT</name>
<evidence type="ECO:0000313" key="3">
    <source>
        <dbReference type="Proteomes" id="UP000077667"/>
    </source>
</evidence>
<protein>
    <recommendedName>
        <fullName evidence="1">ABC-three component systems C-terminal domain-containing protein</fullName>
    </recommendedName>
</protein>
<accession>A0A1A9I2A6</accession>
<reference evidence="2 3" key="1">
    <citation type="submission" date="2016-05" db="EMBL/GenBank/DDBJ databases">
        <title>Niabella ginsenosidivorans BS26 whole genome sequencing.</title>
        <authorList>
            <person name="Im W.T."/>
            <person name="Siddiqi M.Z."/>
        </authorList>
    </citation>
    <scope>NUCLEOTIDE SEQUENCE [LARGE SCALE GENOMIC DNA]</scope>
    <source>
        <strain evidence="2 3">BS26</strain>
    </source>
</reference>
<dbReference type="AlphaFoldDB" id="A0A1A9I2A6"/>
<feature type="domain" description="ABC-three component systems C-terminal" evidence="1">
    <location>
        <begin position="76"/>
        <end position="189"/>
    </location>
</feature>